<reference evidence="2 3" key="1">
    <citation type="submission" date="2018-10" db="EMBL/GenBank/DDBJ databases">
        <title>An updated phylogeny of the Alphaproteobacteria reveals that the parasitic Rickettsiales and Holosporales have independent origins.</title>
        <authorList>
            <person name="Munoz-Gomez S.A."/>
            <person name="Hess S."/>
            <person name="Burger G."/>
            <person name="Lang B.F."/>
            <person name="Susko E."/>
            <person name="Slamovits C.H."/>
            <person name="Roger A.J."/>
        </authorList>
    </citation>
    <scope>NUCLEOTIDE SEQUENCE [LARGE SCALE GENOMIC DNA]</scope>
    <source>
        <strain evidence="2">HOLO01</strain>
    </source>
</reference>
<evidence type="ECO:0000313" key="3">
    <source>
        <dbReference type="Proteomes" id="UP000293550"/>
    </source>
</evidence>
<evidence type="ECO:0000256" key="1">
    <source>
        <dbReference type="SAM" id="SignalP"/>
    </source>
</evidence>
<comment type="caution">
    <text evidence="2">The sequence shown here is derived from an EMBL/GenBank/DDBJ whole genome shotgun (WGS) entry which is preliminary data.</text>
</comment>
<evidence type="ECO:0000313" key="2">
    <source>
        <dbReference type="EMBL" id="RZI45866.1"/>
    </source>
</evidence>
<feature type="chain" id="PRO_5020875963" evidence="1">
    <location>
        <begin position="23"/>
        <end position="166"/>
    </location>
</feature>
<dbReference type="EMBL" id="SCFB01000006">
    <property type="protein sequence ID" value="RZI45866.1"/>
    <property type="molecule type" value="Genomic_DNA"/>
</dbReference>
<organism evidence="2 3">
    <name type="scientific">Candidatus Finniella inopinata</name>
    <dbReference type="NCBI Taxonomy" id="1696036"/>
    <lineage>
        <taxon>Bacteria</taxon>
        <taxon>Pseudomonadati</taxon>
        <taxon>Pseudomonadota</taxon>
        <taxon>Alphaproteobacteria</taxon>
        <taxon>Holosporales</taxon>
        <taxon>Candidatus Paracaedibacteraceae</taxon>
        <taxon>Candidatus Finniella</taxon>
    </lineage>
</organism>
<dbReference type="Proteomes" id="UP000293550">
    <property type="component" value="Unassembled WGS sequence"/>
</dbReference>
<keyword evidence="1" id="KW-0732">Signal</keyword>
<dbReference type="OrthoDB" id="9802640at2"/>
<accession>A0A4Q7DM56</accession>
<protein>
    <submittedName>
        <fullName evidence="2">Uncharacterized protein</fullName>
    </submittedName>
</protein>
<dbReference type="AlphaFoldDB" id="A0A4Q7DM56"/>
<proteinExistence type="predicted"/>
<gene>
    <name evidence="2" type="ORF">EQU50_05390</name>
</gene>
<feature type="signal peptide" evidence="1">
    <location>
        <begin position="1"/>
        <end position="22"/>
    </location>
</feature>
<sequence>MRFHSLLLYGFFVLTTNLLASSADLDTPKADVGKDWRPLVQKLDDGFYVAQMKDHDLRLVMERVDDNNITFWKNYSSVESYGDHPNGTNMNKDGSDHFRRVLGEISRLESEIWVAYITRSQNPEKHRGSGGADYDIEMFVTVTSTPEALNYIPHGRFCVARQPSRQ</sequence>
<name>A0A4Q7DM56_9PROT</name>
<dbReference type="RefSeq" id="WP_130154118.1">
    <property type="nucleotide sequence ID" value="NZ_SCFB01000006.1"/>
</dbReference>
<keyword evidence="3" id="KW-1185">Reference proteome</keyword>